<name>A0A4D6HGU8_9EURY</name>
<evidence type="ECO:0000313" key="3">
    <source>
        <dbReference type="Proteomes" id="UP000296706"/>
    </source>
</evidence>
<proteinExistence type="predicted"/>
<evidence type="ECO:0000313" key="2">
    <source>
        <dbReference type="EMBL" id="QCC52861.1"/>
    </source>
</evidence>
<evidence type="ECO:0000256" key="1">
    <source>
        <dbReference type="SAM" id="Phobius"/>
    </source>
</evidence>
<keyword evidence="3" id="KW-1185">Reference proteome</keyword>
<dbReference type="AlphaFoldDB" id="A0A4D6HGU8"/>
<dbReference type="STRING" id="1457250.GCA_000755225_03008"/>
<feature type="transmembrane region" description="Helical" evidence="1">
    <location>
        <begin position="29"/>
        <end position="45"/>
    </location>
</feature>
<sequence length="84" mass="9321">MQFVRYHVAWMLATILVLVSLGQFSLTQFYVIALIGYFLIAELTVAEGLELAWRRRVRVAGVLLGLGFVVLVGWQIQQIVAGGA</sequence>
<feature type="transmembrane region" description="Helical" evidence="1">
    <location>
        <begin position="57"/>
        <end position="76"/>
    </location>
</feature>
<gene>
    <name evidence="2" type="ORF">DV733_03545</name>
</gene>
<protein>
    <submittedName>
        <fullName evidence="2">Uncharacterized protein</fullName>
    </submittedName>
</protein>
<dbReference type="EMBL" id="CP031310">
    <property type="protein sequence ID" value="QCC52861.1"/>
    <property type="molecule type" value="Genomic_DNA"/>
</dbReference>
<reference evidence="2 3" key="1">
    <citation type="journal article" date="2019" name="Nat. Commun.">
        <title>A new type of DNA phosphorothioation-based antiviral system in archaea.</title>
        <authorList>
            <person name="Xiong L."/>
            <person name="Liu S."/>
            <person name="Chen S."/>
            <person name="Xiao Y."/>
            <person name="Zhu B."/>
            <person name="Gao Y."/>
            <person name="Zhang Y."/>
            <person name="Chen B."/>
            <person name="Luo J."/>
            <person name="Deng Z."/>
            <person name="Chen X."/>
            <person name="Wang L."/>
            <person name="Chen S."/>
        </authorList>
    </citation>
    <scope>NUCLEOTIDE SEQUENCE [LARGE SCALE GENOMIC DNA]</scope>
    <source>
        <strain evidence="2 3">CBA1105</strain>
    </source>
</reference>
<accession>A0A4D6HGU8</accession>
<dbReference type="Pfam" id="PF26161">
    <property type="entry name" value="DUF8044"/>
    <property type="match status" value="1"/>
</dbReference>
<organism evidence="2 3">
    <name type="scientific">Halapricum salinum</name>
    <dbReference type="NCBI Taxonomy" id="1457250"/>
    <lineage>
        <taxon>Archaea</taxon>
        <taxon>Methanobacteriati</taxon>
        <taxon>Methanobacteriota</taxon>
        <taxon>Stenosarchaea group</taxon>
        <taxon>Halobacteria</taxon>
        <taxon>Halobacteriales</taxon>
        <taxon>Haloarculaceae</taxon>
        <taxon>Halapricum</taxon>
    </lineage>
</organism>
<keyword evidence="1" id="KW-0472">Membrane</keyword>
<dbReference type="Proteomes" id="UP000296706">
    <property type="component" value="Chromosome"/>
</dbReference>
<keyword evidence="1" id="KW-1133">Transmembrane helix</keyword>
<keyword evidence="1" id="KW-0812">Transmembrane</keyword>
<dbReference type="InterPro" id="IPR058357">
    <property type="entry name" value="DUF8044"/>
</dbReference>
<feature type="transmembrane region" description="Helical" evidence="1">
    <location>
        <begin position="7"/>
        <end position="23"/>
    </location>
</feature>
<dbReference type="KEGG" id="hsn:DV733_03545"/>